<dbReference type="Proteomes" id="UP000799754">
    <property type="component" value="Unassembled WGS sequence"/>
</dbReference>
<accession>A0ACB6SAS4</accession>
<protein>
    <submittedName>
        <fullName evidence="1">Uncharacterized protein</fullName>
    </submittedName>
</protein>
<gene>
    <name evidence="1" type="ORF">BU25DRAFT_185345</name>
</gene>
<dbReference type="EMBL" id="MU006704">
    <property type="protein sequence ID" value="KAF2631395.1"/>
    <property type="molecule type" value="Genomic_DNA"/>
</dbReference>
<organism evidence="1 2">
    <name type="scientific">Macroventuria anomochaeta</name>
    <dbReference type="NCBI Taxonomy" id="301207"/>
    <lineage>
        <taxon>Eukaryota</taxon>
        <taxon>Fungi</taxon>
        <taxon>Dikarya</taxon>
        <taxon>Ascomycota</taxon>
        <taxon>Pezizomycotina</taxon>
        <taxon>Dothideomycetes</taxon>
        <taxon>Pleosporomycetidae</taxon>
        <taxon>Pleosporales</taxon>
        <taxon>Pleosporineae</taxon>
        <taxon>Didymellaceae</taxon>
        <taxon>Macroventuria</taxon>
    </lineage>
</organism>
<comment type="caution">
    <text evidence="1">The sequence shown here is derived from an EMBL/GenBank/DDBJ whole genome shotgun (WGS) entry which is preliminary data.</text>
</comment>
<reference evidence="1" key="1">
    <citation type="journal article" date="2020" name="Stud. Mycol.">
        <title>101 Dothideomycetes genomes: a test case for predicting lifestyles and emergence of pathogens.</title>
        <authorList>
            <person name="Haridas S."/>
            <person name="Albert R."/>
            <person name="Binder M."/>
            <person name="Bloem J."/>
            <person name="Labutti K."/>
            <person name="Salamov A."/>
            <person name="Andreopoulos B."/>
            <person name="Baker S."/>
            <person name="Barry K."/>
            <person name="Bills G."/>
            <person name="Bluhm B."/>
            <person name="Cannon C."/>
            <person name="Castanera R."/>
            <person name="Culley D."/>
            <person name="Daum C."/>
            <person name="Ezra D."/>
            <person name="Gonzalez J."/>
            <person name="Henrissat B."/>
            <person name="Kuo A."/>
            <person name="Liang C."/>
            <person name="Lipzen A."/>
            <person name="Lutzoni F."/>
            <person name="Magnuson J."/>
            <person name="Mondo S."/>
            <person name="Nolan M."/>
            <person name="Ohm R."/>
            <person name="Pangilinan J."/>
            <person name="Park H.-J."/>
            <person name="Ramirez L."/>
            <person name="Alfaro M."/>
            <person name="Sun H."/>
            <person name="Tritt A."/>
            <person name="Yoshinaga Y."/>
            <person name="Zwiers L.-H."/>
            <person name="Turgeon B."/>
            <person name="Goodwin S."/>
            <person name="Spatafora J."/>
            <person name="Crous P."/>
            <person name="Grigoriev I."/>
        </authorList>
    </citation>
    <scope>NUCLEOTIDE SEQUENCE</scope>
    <source>
        <strain evidence="1">CBS 525.71</strain>
    </source>
</reference>
<evidence type="ECO:0000313" key="1">
    <source>
        <dbReference type="EMBL" id="KAF2631395.1"/>
    </source>
</evidence>
<keyword evidence="2" id="KW-1185">Reference proteome</keyword>
<proteinExistence type="predicted"/>
<evidence type="ECO:0000313" key="2">
    <source>
        <dbReference type="Proteomes" id="UP000799754"/>
    </source>
</evidence>
<name>A0ACB6SAS4_9PLEO</name>
<sequence>MVHFNNEVEMLPNMTLPPHGRVSQTACRPAWTSVGNHYRFFLSNRGTGMMAESSSRSSSVTSLPAIRTAPRAEQNHRHFDLERVLLPPHLSNCYALIAIVCCRQVTRVHTFTTNNTATLMVPRLFHKVPSFAAKHTPPSTAAPRQSCCS</sequence>